<reference evidence="3" key="1">
    <citation type="journal article" date="2019" name="Int. J. Syst. Evol. Microbiol.">
        <title>The Global Catalogue of Microorganisms (GCM) 10K type strain sequencing project: providing services to taxonomists for standard genome sequencing and annotation.</title>
        <authorList>
            <consortium name="The Broad Institute Genomics Platform"/>
            <consortium name="The Broad Institute Genome Sequencing Center for Infectious Disease"/>
            <person name="Wu L."/>
            <person name="Ma J."/>
        </authorList>
    </citation>
    <scope>NUCLEOTIDE SEQUENCE [LARGE SCALE GENOMIC DNA]</scope>
    <source>
        <strain evidence="3">KCTC 52127</strain>
    </source>
</reference>
<keyword evidence="1" id="KW-0812">Transmembrane</keyword>
<dbReference type="Proteomes" id="UP001597508">
    <property type="component" value="Unassembled WGS sequence"/>
</dbReference>
<sequence>MKTSNLETKVLKGSILFLMITALLMTTVLFTSCESNSTEDVIEDDTDLISAIENSTSRTLINVEDLPSTAQSELASEFSNDVIYEVASAEGLGFEVRLITTEGSWASEFNRAYFNTTGRLLEDRHRPRHGRRRSCFHIVFPFSVTMPDGSTITLESKEDKSLIREWYQANPGEDEKPSLVYPIEIEYQDGTIATINNQDELIAAREGCKTTRCFDLVYPFSVTMPDGSVITLNSEDDRTLIRDWYHNNPGVHERPELVFPVEIIYEDGTTQTINNEDELQTAKDNC</sequence>
<proteinExistence type="predicted"/>
<organism evidence="2 3">
    <name type="scientific">Pseudotenacibaculum haliotis</name>
    <dbReference type="NCBI Taxonomy" id="1862138"/>
    <lineage>
        <taxon>Bacteria</taxon>
        <taxon>Pseudomonadati</taxon>
        <taxon>Bacteroidota</taxon>
        <taxon>Flavobacteriia</taxon>
        <taxon>Flavobacteriales</taxon>
        <taxon>Flavobacteriaceae</taxon>
        <taxon>Pseudotenacibaculum</taxon>
    </lineage>
</organism>
<name>A0ABW5LN45_9FLAO</name>
<comment type="caution">
    <text evidence="2">The sequence shown here is derived from an EMBL/GenBank/DDBJ whole genome shotgun (WGS) entry which is preliminary data.</text>
</comment>
<keyword evidence="1" id="KW-0472">Membrane</keyword>
<dbReference type="RefSeq" id="WP_379664944.1">
    <property type="nucleotide sequence ID" value="NZ_JBHULH010000001.1"/>
</dbReference>
<protein>
    <submittedName>
        <fullName evidence="2">Uncharacterized protein</fullName>
    </submittedName>
</protein>
<keyword evidence="3" id="KW-1185">Reference proteome</keyword>
<accession>A0ABW5LN45</accession>
<dbReference type="EMBL" id="JBHULH010000001">
    <property type="protein sequence ID" value="MFD2566225.1"/>
    <property type="molecule type" value="Genomic_DNA"/>
</dbReference>
<keyword evidence="1" id="KW-1133">Transmembrane helix</keyword>
<gene>
    <name evidence="2" type="ORF">ACFSRZ_02500</name>
</gene>
<evidence type="ECO:0000256" key="1">
    <source>
        <dbReference type="SAM" id="Phobius"/>
    </source>
</evidence>
<dbReference type="PROSITE" id="PS51257">
    <property type="entry name" value="PROKAR_LIPOPROTEIN"/>
    <property type="match status" value="1"/>
</dbReference>
<evidence type="ECO:0000313" key="2">
    <source>
        <dbReference type="EMBL" id="MFD2566225.1"/>
    </source>
</evidence>
<feature type="transmembrane region" description="Helical" evidence="1">
    <location>
        <begin position="12"/>
        <end position="30"/>
    </location>
</feature>
<evidence type="ECO:0000313" key="3">
    <source>
        <dbReference type="Proteomes" id="UP001597508"/>
    </source>
</evidence>